<protein>
    <submittedName>
        <fullName evidence="1">Uncharacterized protein</fullName>
    </submittedName>
</protein>
<dbReference type="InParanoid" id="A0A0U5K1A1"/>
<gene>
    <name evidence="1" type="ORF">PNK_0246</name>
</gene>
<dbReference type="EMBL" id="LN879502">
    <property type="protein sequence ID" value="CUI15883.1"/>
    <property type="molecule type" value="Genomic_DNA"/>
</dbReference>
<organism evidence="1 2">
    <name type="scientific">Candidatus Protochlamydia naegleriophila</name>
    <dbReference type="NCBI Taxonomy" id="389348"/>
    <lineage>
        <taxon>Bacteria</taxon>
        <taxon>Pseudomonadati</taxon>
        <taxon>Chlamydiota</taxon>
        <taxon>Chlamydiia</taxon>
        <taxon>Parachlamydiales</taxon>
        <taxon>Parachlamydiaceae</taxon>
        <taxon>Candidatus Protochlamydia</taxon>
    </lineage>
</organism>
<dbReference type="KEGG" id="pnl:PNK_0246"/>
<sequence>MTKVVITDEQKKVLEQFLDENRPAELINTYLCFIEHKFHLQPVLFPKDKIIYQGADDAVRQLESEGKLWHETEIKIGFGHASVNEETKKIYICPFTGKVFGDNTHPNPQDAIYDWVSKCPENTERIGGLRVKRFFVSEDPDVIKSYIDKTKTRKEAIKKVVYSSVLSGKLFNSKEAVVEDFKRNYLKKLSLVEVQNQNKFKIEDHFLAFIQKHLVEDKITAFVEALAEFDTFLPYVERWVEAED</sequence>
<evidence type="ECO:0000313" key="2">
    <source>
        <dbReference type="Proteomes" id="UP000069902"/>
    </source>
</evidence>
<dbReference type="InterPro" id="IPR024484">
    <property type="entry name" value="DUF2709"/>
</dbReference>
<keyword evidence="2" id="KW-1185">Reference proteome</keyword>
<name>A0A0U5K1A1_9BACT</name>
<dbReference type="AlphaFoldDB" id="A0A0U5K1A1"/>
<dbReference type="Proteomes" id="UP000069902">
    <property type="component" value="Chromosome cPNK"/>
</dbReference>
<dbReference type="STRING" id="389348.PNK_0246"/>
<evidence type="ECO:0000313" key="1">
    <source>
        <dbReference type="EMBL" id="CUI15883.1"/>
    </source>
</evidence>
<dbReference type="RefSeq" id="WP_032124885.1">
    <property type="nucleotide sequence ID" value="NZ_LN879502.1"/>
</dbReference>
<dbReference type="PATRIC" id="fig|389348.3.peg.278"/>
<proteinExistence type="predicted"/>
<reference evidence="2" key="1">
    <citation type="submission" date="2015-09" db="EMBL/GenBank/DDBJ databases">
        <authorList>
            <person name="Bertelli C."/>
        </authorList>
    </citation>
    <scope>NUCLEOTIDE SEQUENCE [LARGE SCALE GENOMIC DNA]</scope>
    <source>
        <strain evidence="2">KNic</strain>
    </source>
</reference>
<accession>A0A0U5K1A1</accession>
<dbReference type="Pfam" id="PF10915">
    <property type="entry name" value="DUF2709"/>
    <property type="match status" value="1"/>
</dbReference>